<evidence type="ECO:0000259" key="2">
    <source>
        <dbReference type="Pfam" id="PF07786"/>
    </source>
</evidence>
<dbReference type="AlphaFoldDB" id="A0AAU7DKG4"/>
<name>A0AAU7DKG4_9BACT</name>
<dbReference type="RefSeq" id="WP_348263086.1">
    <property type="nucleotide sequence ID" value="NZ_CP121196.1"/>
</dbReference>
<dbReference type="EMBL" id="CP121196">
    <property type="protein sequence ID" value="XBH17861.1"/>
    <property type="molecule type" value="Genomic_DNA"/>
</dbReference>
<keyword evidence="1" id="KW-0472">Membrane</keyword>
<feature type="transmembrane region" description="Helical" evidence="1">
    <location>
        <begin position="312"/>
        <end position="330"/>
    </location>
</feature>
<dbReference type="PANTHER" id="PTHR31061">
    <property type="entry name" value="LD22376P"/>
    <property type="match status" value="1"/>
</dbReference>
<feature type="transmembrane region" description="Helical" evidence="1">
    <location>
        <begin position="283"/>
        <end position="303"/>
    </location>
</feature>
<dbReference type="Pfam" id="PF07786">
    <property type="entry name" value="HGSNAT_cat"/>
    <property type="match status" value="1"/>
</dbReference>
<feature type="domain" description="Heparan-alpha-glucosaminide N-acetyltransferase catalytic" evidence="2">
    <location>
        <begin position="24"/>
        <end position="163"/>
    </location>
</feature>
<feature type="transmembrane region" description="Helical" evidence="1">
    <location>
        <begin position="369"/>
        <end position="390"/>
    </location>
</feature>
<feature type="transmembrane region" description="Helical" evidence="1">
    <location>
        <begin position="254"/>
        <end position="271"/>
    </location>
</feature>
<dbReference type="InterPro" id="IPR012429">
    <property type="entry name" value="HGSNAT_cat"/>
</dbReference>
<accession>A0AAU7DKG4</accession>
<feature type="transmembrane region" description="Helical" evidence="1">
    <location>
        <begin position="25"/>
        <end position="47"/>
    </location>
</feature>
<evidence type="ECO:0000313" key="3">
    <source>
        <dbReference type="EMBL" id="XBH17861.1"/>
    </source>
</evidence>
<dbReference type="PANTHER" id="PTHR31061:SF24">
    <property type="entry name" value="LD22376P"/>
    <property type="match status" value="1"/>
</dbReference>
<feature type="transmembrane region" description="Helical" evidence="1">
    <location>
        <begin position="155"/>
        <end position="173"/>
    </location>
</feature>
<protein>
    <submittedName>
        <fullName evidence="3">Heparan-alpha-glucosaminide N-acetyltransferase domain-containing protein</fullName>
    </submittedName>
</protein>
<feature type="transmembrane region" description="Helical" evidence="1">
    <location>
        <begin position="101"/>
        <end position="121"/>
    </location>
</feature>
<feature type="transmembrane region" description="Helical" evidence="1">
    <location>
        <begin position="127"/>
        <end position="148"/>
    </location>
</feature>
<feature type="transmembrane region" description="Helical" evidence="1">
    <location>
        <begin position="67"/>
        <end position="89"/>
    </location>
</feature>
<feature type="transmembrane region" description="Helical" evidence="1">
    <location>
        <begin position="222"/>
        <end position="242"/>
    </location>
</feature>
<proteinExistence type="predicted"/>
<keyword evidence="1" id="KW-0812">Transmembrane</keyword>
<sequence>MQPSLTEKQNTVTNPALAKNPSKRVLALDVVRGITIAFMIMVNNNGGPGSWGFMNHANWNGLTPTDLVFPTFVFVVGVSVVFAFHARIAKGDSRAKLAKHTVIRAIVLILFGIIVNSFPFFETPHMRFYGVLQRIAVCYLVVGLFYLWDQRASTKWIALATCLIGYWILVRWVPIPGVGVPGRDVPFMDMTQNLVSWIDRAIFPHHLYLYSPDHNVRDPEGLLSDLPAIGTALMGILTGIFLRSARSVSTKTAGLAIASLSSLAIGYLWSLEFPLNKNMWTSSFVLVAGGYSLALLTVVYFAVEQMGWRKGWTWPWLVFGSNAIAAYMFSELTPGILYNLTVSNGSGQRTPFIVSFVTHTFAHIPNPHWAAFAYSVSFTTFCFIPVWILYRRKIFLKV</sequence>
<gene>
    <name evidence="3" type="ORF">P8935_00685</name>
</gene>
<keyword evidence="1" id="KW-1133">Transmembrane helix</keyword>
<evidence type="ECO:0000256" key="1">
    <source>
        <dbReference type="SAM" id="Phobius"/>
    </source>
</evidence>
<reference evidence="3" key="1">
    <citation type="submission" date="2023-03" db="EMBL/GenBank/DDBJ databases">
        <title>Edaphobacter sp.</title>
        <authorList>
            <person name="Huber K.J."/>
            <person name="Papendorf J."/>
            <person name="Pilke C."/>
            <person name="Bunk B."/>
            <person name="Sproeer C."/>
            <person name="Pester M."/>
        </authorList>
    </citation>
    <scope>NUCLEOTIDE SEQUENCE</scope>
    <source>
        <strain evidence="3">DSM 110680</strain>
    </source>
</reference>
<organism evidence="3">
    <name type="scientific">Telmatobacter sp. DSM 110680</name>
    <dbReference type="NCBI Taxonomy" id="3036704"/>
    <lineage>
        <taxon>Bacteria</taxon>
        <taxon>Pseudomonadati</taxon>
        <taxon>Acidobacteriota</taxon>
        <taxon>Terriglobia</taxon>
        <taxon>Terriglobales</taxon>
        <taxon>Acidobacteriaceae</taxon>
        <taxon>Telmatobacter</taxon>
    </lineage>
</organism>